<proteinExistence type="predicted"/>
<feature type="region of interest" description="Disordered" evidence="1">
    <location>
        <begin position="540"/>
        <end position="577"/>
    </location>
</feature>
<keyword evidence="2" id="KW-0812">Transmembrane</keyword>
<keyword evidence="3" id="KW-0946">Virion</keyword>
<name>Q6GV75_OIKDI</name>
<keyword evidence="3" id="KW-0261">Viral envelope protein</keyword>
<gene>
    <name evidence="3" type="primary">env</name>
</gene>
<evidence type="ECO:0000256" key="1">
    <source>
        <dbReference type="SAM" id="MobiDB-lite"/>
    </source>
</evidence>
<reference evidence="3" key="2">
    <citation type="submission" date="2004-05" db="EMBL/GenBank/DDBJ databases">
        <authorList>
            <person name="Volff J.-N."/>
            <person name="Lehrach H."/>
            <person name="Reinhardt R."/>
            <person name="Chourrout D."/>
        </authorList>
    </citation>
    <scope>NUCLEOTIDE SEQUENCE</scope>
</reference>
<organism evidence="3">
    <name type="scientific">Oikopleura dioica</name>
    <name type="common">Tunicate</name>
    <dbReference type="NCBI Taxonomy" id="34765"/>
    <lineage>
        <taxon>Eukaryota</taxon>
        <taxon>Metazoa</taxon>
        <taxon>Chordata</taxon>
        <taxon>Tunicata</taxon>
        <taxon>Appendicularia</taxon>
        <taxon>Copelata</taxon>
        <taxon>Oikopleuridae</taxon>
        <taxon>Oikopleura</taxon>
    </lineage>
</organism>
<protein>
    <submittedName>
        <fullName evidence="3">Envelope protein</fullName>
    </submittedName>
</protein>
<keyword evidence="2" id="KW-0472">Membrane</keyword>
<feature type="transmembrane region" description="Helical" evidence="2">
    <location>
        <begin position="488"/>
        <end position="510"/>
    </location>
</feature>
<sequence>MELYQTGSQIFPLSETRIIEELGIAIEPIKSYHFFDDFTSTPFIRSYAEPCGTLTQEPPTKFCNGSSLYYRMQNLKALHENCNERWNETILELHEFANPPTDSARTRRGAIAVVSTFVKTIGALLNTMTFLADLVLPKLLYKKGSNLVNAKFVSGSMHMRTFDSETLANDQWQKFRCEFETQNLANYQAIQADNVLSKFQEKVASESIQLAIGEIPDSLDLVESFILVCKQVPGNTVKFCTEALLRKTLTFDFQGLHLELDQQALYNALILRIPKRSRIFEQSVSYRITNLGTWDELGNYIRVDLPDTIIQSKTGNFYALDSSHCQSTMCPVNAASVSVASECLKSLLSSAPSLEKCKVEKLASPEGCAITTMRSGTLVRSPKGLFLSEGHGNGPLSVKFGNETKFLNQSGRLYCGDTSDDSEIGQTYVIRGPSQSPAMSIKNIEKPKILDLALNLTDLSTALSQELKVETRISELENDMRPFSEIGVTLPIVLVSQLGLILISISIYHFSSVLVSKIRNVKSYILNPCPPAPPALPMYISTGSLEPKSPQTNKDESDDAQRAYPILPPSSLANTEI</sequence>
<evidence type="ECO:0000256" key="2">
    <source>
        <dbReference type="SAM" id="Phobius"/>
    </source>
</evidence>
<dbReference type="EMBL" id="AY634225">
    <property type="protein sequence ID" value="AAT48683.1"/>
    <property type="molecule type" value="Genomic_DNA"/>
</dbReference>
<dbReference type="AlphaFoldDB" id="Q6GV75"/>
<keyword evidence="2" id="KW-1133">Transmembrane helix</keyword>
<evidence type="ECO:0000313" key="3">
    <source>
        <dbReference type="EMBL" id="AAT48683.1"/>
    </source>
</evidence>
<reference evidence="3" key="1">
    <citation type="journal article" date="2004" name="Mol. Biol. Evol.">
        <title>Retroelement dynamics and a novel type of chordate retrovirus-like element in the miniature genome of the tunicate Oikopleura dioica.</title>
        <authorList>
            <person name="Volff J.N."/>
            <person name="Lehrach H."/>
            <person name="Reinhardt R."/>
            <person name="Chourrout D."/>
        </authorList>
    </citation>
    <scope>NUCLEOTIDE SEQUENCE</scope>
</reference>
<accession>Q6GV75</accession>
<feature type="compositionally biased region" description="Polar residues" evidence="1">
    <location>
        <begin position="541"/>
        <end position="552"/>
    </location>
</feature>